<name>A0A5M9IXH9_9PSED</name>
<accession>A0A5M9IXH9</accession>
<dbReference type="Proteomes" id="UP000323425">
    <property type="component" value="Unassembled WGS sequence"/>
</dbReference>
<evidence type="ECO:0000313" key="2">
    <source>
        <dbReference type="Proteomes" id="UP000323425"/>
    </source>
</evidence>
<comment type="caution">
    <text evidence="1">The sequence shown here is derived from an EMBL/GenBank/DDBJ whole genome shotgun (WGS) entry which is preliminary data.</text>
</comment>
<organism evidence="1 2">
    <name type="scientific">Pseudomonas extremaustralis</name>
    <dbReference type="NCBI Taxonomy" id="359110"/>
    <lineage>
        <taxon>Bacteria</taxon>
        <taxon>Pseudomonadati</taxon>
        <taxon>Pseudomonadota</taxon>
        <taxon>Gammaproteobacteria</taxon>
        <taxon>Pseudomonadales</taxon>
        <taxon>Pseudomonadaceae</taxon>
        <taxon>Pseudomonas</taxon>
    </lineage>
</organism>
<dbReference type="AlphaFoldDB" id="A0A5M9IXH9"/>
<dbReference type="RefSeq" id="WP_150292436.1">
    <property type="nucleotide sequence ID" value="NZ_VTFH01000001.1"/>
</dbReference>
<gene>
    <name evidence="1" type="ORF">FX985_00619</name>
</gene>
<proteinExistence type="predicted"/>
<protein>
    <submittedName>
        <fullName evidence="1">Uncharacterized protein</fullName>
    </submittedName>
</protein>
<evidence type="ECO:0000313" key="1">
    <source>
        <dbReference type="EMBL" id="KAA8560569.1"/>
    </source>
</evidence>
<reference evidence="1 2" key="1">
    <citation type="journal article" date="2018" name="Plant Biotechnol. Rep.">
        <title>Diversity and antifungal activity of endophytic bacteria associated with Panax ginseng seedlings.</title>
        <authorList>
            <person name="Park J.M."/>
            <person name="Hong C.E."/>
            <person name="Jo S.H."/>
        </authorList>
    </citation>
    <scope>NUCLEOTIDE SEQUENCE [LARGE SCALE GENOMIC DNA]</scope>
    <source>
        <strain evidence="1 2">PgKB38</strain>
    </source>
</reference>
<sequence>MSEIISRIKRELAKHYHYASEPRSNPVIYVGRVEFYDLLVSMQGCTPVHIEYADDVRRVTFEGLELIEVCMPKYLRVA</sequence>
<dbReference type="EMBL" id="VTFH01000001">
    <property type="protein sequence ID" value="KAA8560569.1"/>
    <property type="molecule type" value="Genomic_DNA"/>
</dbReference>